<feature type="region of interest" description="Disordered" evidence="2">
    <location>
        <begin position="22"/>
        <end position="72"/>
    </location>
</feature>
<dbReference type="PANTHER" id="PTHR34452">
    <property type="entry name" value="MYOSIN HEAVY CHAIN-RELATED PROTEIN"/>
    <property type="match status" value="1"/>
</dbReference>
<evidence type="ECO:0000313" key="3">
    <source>
        <dbReference type="EMBL" id="KAH7524367.1"/>
    </source>
</evidence>
<organism evidence="3 4">
    <name type="scientific">Ziziphus jujuba var. spinosa</name>
    <dbReference type="NCBI Taxonomy" id="714518"/>
    <lineage>
        <taxon>Eukaryota</taxon>
        <taxon>Viridiplantae</taxon>
        <taxon>Streptophyta</taxon>
        <taxon>Embryophyta</taxon>
        <taxon>Tracheophyta</taxon>
        <taxon>Spermatophyta</taxon>
        <taxon>Magnoliopsida</taxon>
        <taxon>eudicotyledons</taxon>
        <taxon>Gunneridae</taxon>
        <taxon>Pentapetalae</taxon>
        <taxon>rosids</taxon>
        <taxon>fabids</taxon>
        <taxon>Rosales</taxon>
        <taxon>Rhamnaceae</taxon>
        <taxon>Paliureae</taxon>
        <taxon>Ziziphus</taxon>
    </lineage>
</organism>
<evidence type="ECO:0000256" key="1">
    <source>
        <dbReference type="SAM" id="Coils"/>
    </source>
</evidence>
<keyword evidence="1" id="KW-0175">Coiled coil</keyword>
<protein>
    <submittedName>
        <fullName evidence="3">Uncharacterized protein</fullName>
    </submittedName>
</protein>
<dbReference type="AlphaFoldDB" id="A0A978V8Y2"/>
<feature type="compositionally biased region" description="Polar residues" evidence="2">
    <location>
        <begin position="22"/>
        <end position="35"/>
    </location>
</feature>
<accession>A0A978V8Y2</accession>
<feature type="coiled-coil region" evidence="1">
    <location>
        <begin position="435"/>
        <end position="462"/>
    </location>
</feature>
<gene>
    <name evidence="3" type="ORF">FEM48_Zijuj06G0111800</name>
</gene>
<dbReference type="EMBL" id="JAEACU010000006">
    <property type="protein sequence ID" value="KAH7524367.1"/>
    <property type="molecule type" value="Genomic_DNA"/>
</dbReference>
<sequence>MGQTIQAIGTSSRWHPAHYSSLRSLNPLKPSQHNPDTPPFRTPQDKPTPLQAVRQPDPNNIHSQTGWSRFRPEGSQYLRPCHPRPRPRWVLQAAQSVVRKWVGEMAKRIDPDTDHPSQDRTQSQSGVWQVKMGGGQVCPVDHFIPNEGDKSDPSGDWVTFVPPSSLRSISGHPLRSIVDLASPSPSKHLAGLDLIFRRKKLDFGGKLPFEAFLAGEFIFCCILPLFHRSAIITWKQQYSSKDYAEVGVLTILSSSIAETSRRGWRVDNFKQQYSRNITQSCLVKFDTKNCLERILVTSLVLTENPFLWPKSHWNQGSSRSSVLGEANINLAHYADALKPSIVALPLQGCDSGAILHNIVSSHLTNVLPYLMPVVIPFREFEQQRELRERGLQTTCDESAGRKLFSDDTINAQMDKVYNYFCLIFQLYDIAYELILHDLDSLNKDLERRAATAEAALKRARLNYSIAVDQLQKDLELLSSQVLSMYETNENLIKQAFSESSLPSFPEYEEMAQNQKLDSKESHAARLLQCQNQFHEEKKQNLDADIFSEDLKRSLLLQKGLYQKVEEEVYEVHLLNVYLDVFSKTLQETLLDASADFRLMKDKINKLTQQLELSTESKELLMLKLQDATMRFTISRNTKMPVIQNATAWLCIIKL</sequence>
<dbReference type="Proteomes" id="UP000813462">
    <property type="component" value="Unassembled WGS sequence"/>
</dbReference>
<proteinExistence type="predicted"/>
<feature type="compositionally biased region" description="Polar residues" evidence="2">
    <location>
        <begin position="57"/>
        <end position="67"/>
    </location>
</feature>
<name>A0A978V8Y2_ZIZJJ</name>
<reference evidence="3" key="1">
    <citation type="journal article" date="2021" name="Front. Plant Sci.">
        <title>Chromosome-Scale Genome Assembly for Chinese Sour Jujube and Insights Into Its Genome Evolution and Domestication Signature.</title>
        <authorList>
            <person name="Shen L.-Y."/>
            <person name="Luo H."/>
            <person name="Wang X.-L."/>
            <person name="Wang X.-M."/>
            <person name="Qiu X.-J."/>
            <person name="Liu H."/>
            <person name="Zhou S.-S."/>
            <person name="Jia K.-H."/>
            <person name="Nie S."/>
            <person name="Bao Y.-T."/>
            <person name="Zhang R.-G."/>
            <person name="Yun Q.-Z."/>
            <person name="Chai Y.-H."/>
            <person name="Lu J.-Y."/>
            <person name="Li Y."/>
            <person name="Zhao S.-W."/>
            <person name="Mao J.-F."/>
            <person name="Jia S.-G."/>
            <person name="Mao Y.-M."/>
        </authorList>
    </citation>
    <scope>NUCLEOTIDE SEQUENCE</scope>
    <source>
        <strain evidence="3">AT0</strain>
        <tissue evidence="3">Leaf</tissue>
    </source>
</reference>
<evidence type="ECO:0000256" key="2">
    <source>
        <dbReference type="SAM" id="MobiDB-lite"/>
    </source>
</evidence>
<comment type="caution">
    <text evidence="3">The sequence shown here is derived from an EMBL/GenBank/DDBJ whole genome shotgun (WGS) entry which is preliminary data.</text>
</comment>
<evidence type="ECO:0000313" key="4">
    <source>
        <dbReference type="Proteomes" id="UP000813462"/>
    </source>
</evidence>
<dbReference type="PANTHER" id="PTHR34452:SF1">
    <property type="entry name" value="SPORULATION-SPECIFIC PROTEIN"/>
    <property type="match status" value="1"/>
</dbReference>